<feature type="domain" description="Pterin-binding" evidence="9">
    <location>
        <begin position="19"/>
        <end position="272"/>
    </location>
</feature>
<keyword evidence="5" id="KW-0808">Transferase</keyword>
<evidence type="ECO:0000256" key="8">
    <source>
        <dbReference type="ARBA" id="ARBA00022909"/>
    </source>
</evidence>
<organism evidence="10 11">
    <name type="scientific">Duncaniella muris</name>
    <dbReference type="NCBI Taxonomy" id="2094150"/>
    <lineage>
        <taxon>Bacteria</taxon>
        <taxon>Pseudomonadati</taxon>
        <taxon>Bacteroidota</taxon>
        <taxon>Bacteroidia</taxon>
        <taxon>Bacteroidales</taxon>
        <taxon>Muribaculaceae</taxon>
        <taxon>Duncaniella</taxon>
    </lineage>
</organism>
<evidence type="ECO:0000313" key="10">
    <source>
        <dbReference type="EMBL" id="PWB03659.1"/>
    </source>
</evidence>
<keyword evidence="7" id="KW-0460">Magnesium</keyword>
<dbReference type="RefSeq" id="WP_107031441.1">
    <property type="nucleotide sequence ID" value="NZ_CAOLYA010000032.1"/>
</dbReference>
<dbReference type="GO" id="GO:0046656">
    <property type="term" value="P:folic acid biosynthetic process"/>
    <property type="evidence" value="ECO:0007669"/>
    <property type="project" value="UniProtKB-KW"/>
</dbReference>
<dbReference type="GO" id="GO:0046872">
    <property type="term" value="F:metal ion binding"/>
    <property type="evidence" value="ECO:0007669"/>
    <property type="project" value="UniProtKB-KW"/>
</dbReference>
<dbReference type="EMBL" id="PUEC01000004">
    <property type="protein sequence ID" value="PWB03659.1"/>
    <property type="molecule type" value="Genomic_DNA"/>
</dbReference>
<dbReference type="GeneID" id="82525278"/>
<reference evidence="11" key="1">
    <citation type="submission" date="2018-02" db="EMBL/GenBank/DDBJ databases">
        <authorList>
            <person name="Clavel T."/>
            <person name="Strowig T."/>
        </authorList>
    </citation>
    <scope>NUCLEOTIDE SEQUENCE [LARGE SCALE GENOMIC DNA]</scope>
    <source>
        <strain evidence="11">DSM 103720</strain>
    </source>
</reference>
<dbReference type="PANTHER" id="PTHR20941:SF1">
    <property type="entry name" value="FOLIC ACID SYNTHESIS PROTEIN FOL1"/>
    <property type="match status" value="1"/>
</dbReference>
<dbReference type="AlphaFoldDB" id="A0A2V1ILF6"/>
<dbReference type="NCBIfam" id="TIGR01496">
    <property type="entry name" value="DHPS"/>
    <property type="match status" value="1"/>
</dbReference>
<dbReference type="InterPro" id="IPR045031">
    <property type="entry name" value="DHP_synth-like"/>
</dbReference>
<dbReference type="SUPFAM" id="SSF51717">
    <property type="entry name" value="Dihydropteroate synthetase-like"/>
    <property type="match status" value="1"/>
</dbReference>
<dbReference type="InterPro" id="IPR000489">
    <property type="entry name" value="Pterin-binding_dom"/>
</dbReference>
<keyword evidence="6" id="KW-0479">Metal-binding</keyword>
<dbReference type="InterPro" id="IPR011005">
    <property type="entry name" value="Dihydropteroate_synth-like_sf"/>
</dbReference>
<dbReference type="InterPro" id="IPR006390">
    <property type="entry name" value="DHP_synth_dom"/>
</dbReference>
<evidence type="ECO:0000259" key="9">
    <source>
        <dbReference type="PROSITE" id="PS50972"/>
    </source>
</evidence>
<evidence type="ECO:0000256" key="7">
    <source>
        <dbReference type="ARBA" id="ARBA00022842"/>
    </source>
</evidence>
<dbReference type="PANTHER" id="PTHR20941">
    <property type="entry name" value="FOLATE SYNTHESIS PROTEINS"/>
    <property type="match status" value="1"/>
</dbReference>
<evidence type="ECO:0000256" key="6">
    <source>
        <dbReference type="ARBA" id="ARBA00022723"/>
    </source>
</evidence>
<comment type="cofactor">
    <cofactor evidence="2">
        <name>Mg(2+)</name>
        <dbReference type="ChEBI" id="CHEBI:18420"/>
    </cofactor>
</comment>
<dbReference type="Pfam" id="PF00809">
    <property type="entry name" value="Pterin_bind"/>
    <property type="match status" value="1"/>
</dbReference>
<dbReference type="GO" id="GO:0004156">
    <property type="term" value="F:dihydropteroate synthase activity"/>
    <property type="evidence" value="ECO:0007669"/>
    <property type="project" value="UniProtKB-EC"/>
</dbReference>
<dbReference type="Gene3D" id="3.20.20.20">
    <property type="entry name" value="Dihydropteroate synthase-like"/>
    <property type="match status" value="1"/>
</dbReference>
<evidence type="ECO:0000256" key="4">
    <source>
        <dbReference type="ARBA" id="ARBA00012458"/>
    </source>
</evidence>
<dbReference type="CDD" id="cd00739">
    <property type="entry name" value="DHPS"/>
    <property type="match status" value="1"/>
</dbReference>
<evidence type="ECO:0000256" key="3">
    <source>
        <dbReference type="ARBA" id="ARBA00004763"/>
    </source>
</evidence>
<protein>
    <recommendedName>
        <fullName evidence="4">dihydropteroate synthase</fullName>
        <ecNumber evidence="4">2.5.1.15</ecNumber>
    </recommendedName>
</protein>
<proteinExistence type="predicted"/>
<evidence type="ECO:0000256" key="2">
    <source>
        <dbReference type="ARBA" id="ARBA00001946"/>
    </source>
</evidence>
<evidence type="ECO:0000313" key="11">
    <source>
        <dbReference type="Proteomes" id="UP000244905"/>
    </source>
</evidence>
<dbReference type="Proteomes" id="UP000244905">
    <property type="component" value="Unassembled WGS sequence"/>
</dbReference>
<comment type="caution">
    <text evidence="10">The sequence shown here is derived from an EMBL/GenBank/DDBJ whole genome shotgun (WGS) entry which is preliminary data.</text>
</comment>
<sequence>MFAPFSLNLKGCLHVYNRPQVMGIVNVTPDSFYSGSRTMDETEIGLRIESMIEDGVDFIDIGAYSSRPGAGDISPQEEMNRLRKGMAVLRGIAPEIPVSVDTFRADVAKAAIEEMGADIINDISGGALDSNMFDMVARLKTPYILMHMRGTPATMQQFTAYADVVADVVSDLSVKLRQLRLAGVADVIVDPGFGFSKNLEQNFKLMNDLSAFSVLDCPVLVGISRKSMITKSLNIEPSDALAPTVALDAIALTKGASFIRVHDVREAAQTVTLFSLLNS</sequence>
<keyword evidence="8" id="KW-0289">Folate biosynthesis</keyword>
<dbReference type="EC" id="2.5.1.15" evidence="4"/>
<evidence type="ECO:0000256" key="5">
    <source>
        <dbReference type="ARBA" id="ARBA00022679"/>
    </source>
</evidence>
<evidence type="ECO:0000256" key="1">
    <source>
        <dbReference type="ARBA" id="ARBA00000012"/>
    </source>
</evidence>
<keyword evidence="11" id="KW-1185">Reference proteome</keyword>
<comment type="catalytic activity">
    <reaction evidence="1">
        <text>(7,8-dihydropterin-6-yl)methyl diphosphate + 4-aminobenzoate = 7,8-dihydropteroate + diphosphate</text>
        <dbReference type="Rhea" id="RHEA:19949"/>
        <dbReference type="ChEBI" id="CHEBI:17836"/>
        <dbReference type="ChEBI" id="CHEBI:17839"/>
        <dbReference type="ChEBI" id="CHEBI:33019"/>
        <dbReference type="ChEBI" id="CHEBI:72950"/>
        <dbReference type="EC" id="2.5.1.15"/>
    </reaction>
</comment>
<dbReference type="PROSITE" id="PS50972">
    <property type="entry name" value="PTERIN_BINDING"/>
    <property type="match status" value="1"/>
</dbReference>
<dbReference type="GO" id="GO:0005829">
    <property type="term" value="C:cytosol"/>
    <property type="evidence" value="ECO:0007669"/>
    <property type="project" value="TreeGrafter"/>
</dbReference>
<name>A0A2V1ILF6_9BACT</name>
<gene>
    <name evidence="10" type="primary">folP</name>
    <name evidence="10" type="ORF">C5O23_02805</name>
</gene>
<accession>A0A2V1ILF6</accession>
<comment type="pathway">
    <text evidence="3">Cofactor biosynthesis; tetrahydrofolate biosynthesis; 7,8-dihydrofolate from 2-amino-4-hydroxy-6-hydroxymethyl-7,8-dihydropteridine diphosphate and 4-aminobenzoate: step 1/2.</text>
</comment>
<dbReference type="GO" id="GO:0046654">
    <property type="term" value="P:tetrahydrofolate biosynthetic process"/>
    <property type="evidence" value="ECO:0007669"/>
    <property type="project" value="TreeGrafter"/>
</dbReference>